<feature type="transmembrane region" description="Helical" evidence="5">
    <location>
        <begin position="182"/>
        <end position="203"/>
    </location>
</feature>
<feature type="transmembrane region" description="Helical" evidence="5">
    <location>
        <begin position="237"/>
        <end position="262"/>
    </location>
</feature>
<organism evidence="7 8">
    <name type="scientific">Gulosibacter chungangensis</name>
    <dbReference type="NCBI Taxonomy" id="979746"/>
    <lineage>
        <taxon>Bacteria</taxon>
        <taxon>Bacillati</taxon>
        <taxon>Actinomycetota</taxon>
        <taxon>Actinomycetes</taxon>
        <taxon>Micrococcales</taxon>
        <taxon>Microbacteriaceae</taxon>
        <taxon>Gulosibacter</taxon>
    </lineage>
</organism>
<evidence type="ECO:0000256" key="1">
    <source>
        <dbReference type="ARBA" id="ARBA00004141"/>
    </source>
</evidence>
<evidence type="ECO:0000313" key="7">
    <source>
        <dbReference type="EMBL" id="KAB1642192.1"/>
    </source>
</evidence>
<evidence type="ECO:0000256" key="2">
    <source>
        <dbReference type="ARBA" id="ARBA00022692"/>
    </source>
</evidence>
<keyword evidence="2 5" id="KW-0812">Transmembrane</keyword>
<evidence type="ECO:0000313" key="8">
    <source>
        <dbReference type="Proteomes" id="UP000433493"/>
    </source>
</evidence>
<keyword evidence="8" id="KW-1185">Reference proteome</keyword>
<dbReference type="PANTHER" id="PTHR43471">
    <property type="entry name" value="ABC TRANSPORTER PERMEASE"/>
    <property type="match status" value="1"/>
</dbReference>
<feature type="transmembrane region" description="Helical" evidence="5">
    <location>
        <begin position="359"/>
        <end position="380"/>
    </location>
</feature>
<dbReference type="Proteomes" id="UP000433493">
    <property type="component" value="Unassembled WGS sequence"/>
</dbReference>
<dbReference type="OrthoDB" id="3268959at2"/>
<dbReference type="Pfam" id="PF12698">
    <property type="entry name" value="ABC2_membrane_3"/>
    <property type="match status" value="1"/>
</dbReference>
<keyword evidence="3 5" id="KW-1133">Transmembrane helix</keyword>
<accession>A0A7J5B9I0</accession>
<feature type="transmembrane region" description="Helical" evidence="5">
    <location>
        <begin position="306"/>
        <end position="327"/>
    </location>
</feature>
<evidence type="ECO:0000256" key="3">
    <source>
        <dbReference type="ARBA" id="ARBA00022989"/>
    </source>
</evidence>
<dbReference type="EMBL" id="WBKB01000006">
    <property type="protein sequence ID" value="KAB1642192.1"/>
    <property type="molecule type" value="Genomic_DNA"/>
</dbReference>
<sequence>MPEQNSQARPQTLARPLSRAQGIRLIAQREVSTTVRSKAFVWSFIIMLVVIAVGILAQGFIGRFMEAMVVAEDDTVVASTIDVSQIADASEDSGITFESAASAEAALDAVRDGQAQVALVSGPEAAALDGLFDAEGSALDTTDYGQLPFVLIGEEAVPNSVVNLLTIAPGQGFLEAGGSQEFMTLFLLSTVFALIYFLSIMMFSQRIAQTVIEEKASRIVELLLSTVKPTTVLAGKIIGGTVLAVGEVAAIVIVALACFAITGQTGMLDLLGPSMIWFVVLFIVGFILFASLYAALSATVSRPEDVASVTSPLSMLVMIPYFLIVFANQNEAVMTWLSYIPFSSPVALPVRMFSAGVAWWEPFLALAILLVTVVGALWVAGRIYENSVLRTGPKVKLKDALRGS</sequence>
<comment type="caution">
    <text evidence="7">The sequence shown here is derived from an EMBL/GenBank/DDBJ whole genome shotgun (WGS) entry which is preliminary data.</text>
</comment>
<dbReference type="InterPro" id="IPR013525">
    <property type="entry name" value="ABC2_TM"/>
</dbReference>
<feature type="domain" description="ABC-2 type transporter transmembrane" evidence="6">
    <location>
        <begin position="38"/>
        <end position="380"/>
    </location>
</feature>
<dbReference type="PANTHER" id="PTHR43471:SF3">
    <property type="entry name" value="ABC TRANSPORTER PERMEASE PROTEIN NATB"/>
    <property type="match status" value="1"/>
</dbReference>
<feature type="transmembrane region" description="Helical" evidence="5">
    <location>
        <begin position="39"/>
        <end position="61"/>
    </location>
</feature>
<dbReference type="GO" id="GO:0140359">
    <property type="term" value="F:ABC-type transporter activity"/>
    <property type="evidence" value="ECO:0007669"/>
    <property type="project" value="InterPro"/>
</dbReference>
<name>A0A7J5B9I0_9MICO</name>
<evidence type="ECO:0000256" key="4">
    <source>
        <dbReference type="ARBA" id="ARBA00023136"/>
    </source>
</evidence>
<evidence type="ECO:0000256" key="5">
    <source>
        <dbReference type="SAM" id="Phobius"/>
    </source>
</evidence>
<reference evidence="7 8" key="1">
    <citation type="submission" date="2019-09" db="EMBL/GenBank/DDBJ databases">
        <title>Phylogeny of genus Pseudoclavibacter and closely related genus.</title>
        <authorList>
            <person name="Li Y."/>
        </authorList>
    </citation>
    <scope>NUCLEOTIDE SEQUENCE [LARGE SCALE GENOMIC DNA]</scope>
    <source>
        <strain evidence="7 8">KCTC 13959</strain>
    </source>
</reference>
<protein>
    <submittedName>
        <fullName evidence="7">ABC transporter permease</fullName>
    </submittedName>
</protein>
<dbReference type="AlphaFoldDB" id="A0A7J5B9I0"/>
<proteinExistence type="predicted"/>
<evidence type="ECO:0000259" key="6">
    <source>
        <dbReference type="Pfam" id="PF12698"/>
    </source>
</evidence>
<feature type="transmembrane region" description="Helical" evidence="5">
    <location>
        <begin position="274"/>
        <end position="294"/>
    </location>
</feature>
<comment type="subcellular location">
    <subcellularLocation>
        <location evidence="1">Membrane</location>
        <topology evidence="1">Multi-pass membrane protein</topology>
    </subcellularLocation>
</comment>
<keyword evidence="4 5" id="KW-0472">Membrane</keyword>
<dbReference type="GO" id="GO:0016020">
    <property type="term" value="C:membrane"/>
    <property type="evidence" value="ECO:0007669"/>
    <property type="project" value="UniProtKB-SubCell"/>
</dbReference>
<gene>
    <name evidence="7" type="ORF">F8O05_10225</name>
</gene>
<dbReference type="RefSeq" id="WP_158052647.1">
    <property type="nucleotide sequence ID" value="NZ_WBKB01000006.1"/>
</dbReference>